<feature type="transmembrane region" description="Helical" evidence="9">
    <location>
        <begin position="395"/>
        <end position="423"/>
    </location>
</feature>
<evidence type="ECO:0000313" key="11">
    <source>
        <dbReference type="EMBL" id="KAJ1953323.1"/>
    </source>
</evidence>
<dbReference type="PANTHER" id="PTHR11003:SF291">
    <property type="entry name" value="IP11374P"/>
    <property type="match status" value="1"/>
</dbReference>
<dbReference type="SUPFAM" id="SSF81324">
    <property type="entry name" value="Voltage-gated potassium channels"/>
    <property type="match status" value="2"/>
</dbReference>
<evidence type="ECO:0000256" key="5">
    <source>
        <dbReference type="ARBA" id="ARBA00023065"/>
    </source>
</evidence>
<dbReference type="Pfam" id="PF07885">
    <property type="entry name" value="Ion_trans_2"/>
    <property type="match status" value="2"/>
</dbReference>
<feature type="transmembrane region" description="Helical" evidence="9">
    <location>
        <begin position="18"/>
        <end position="39"/>
    </location>
</feature>
<keyword evidence="5" id="KW-0406">Ion transport</keyword>
<feature type="region of interest" description="Disordered" evidence="8">
    <location>
        <begin position="282"/>
        <end position="325"/>
    </location>
</feature>
<protein>
    <submittedName>
        <fullName evidence="11">Potassium channel</fullName>
    </submittedName>
</protein>
<accession>A0A9W8AJ93</accession>
<dbReference type="InterPro" id="IPR003280">
    <property type="entry name" value="2pore_dom_K_chnl"/>
</dbReference>
<dbReference type="GO" id="GO:0022841">
    <property type="term" value="F:potassium ion leak channel activity"/>
    <property type="evidence" value="ECO:0007669"/>
    <property type="project" value="TreeGrafter"/>
</dbReference>
<feature type="transmembrane region" description="Helical" evidence="9">
    <location>
        <begin position="51"/>
        <end position="73"/>
    </location>
</feature>
<evidence type="ECO:0000256" key="4">
    <source>
        <dbReference type="ARBA" id="ARBA00022989"/>
    </source>
</evidence>
<gene>
    <name evidence="11" type="primary">TOK1</name>
    <name evidence="11" type="ORF">IWQ62_006020</name>
</gene>
<comment type="subcellular location">
    <subcellularLocation>
        <location evidence="1">Membrane</location>
        <topology evidence="1">Multi-pass membrane protein</topology>
    </subcellularLocation>
</comment>
<comment type="caution">
    <text evidence="11">The sequence shown here is derived from an EMBL/GenBank/DDBJ whole genome shotgun (WGS) entry which is preliminary data.</text>
</comment>
<feature type="region of interest" description="Disordered" evidence="8">
    <location>
        <begin position="580"/>
        <end position="619"/>
    </location>
</feature>
<evidence type="ECO:0000256" key="9">
    <source>
        <dbReference type="SAM" id="Phobius"/>
    </source>
</evidence>
<feature type="domain" description="Potassium channel" evidence="10">
    <location>
        <begin position="133"/>
        <end position="207"/>
    </location>
</feature>
<dbReference type="GO" id="GO:0005886">
    <property type="term" value="C:plasma membrane"/>
    <property type="evidence" value="ECO:0007669"/>
    <property type="project" value="TreeGrafter"/>
</dbReference>
<evidence type="ECO:0000256" key="6">
    <source>
        <dbReference type="ARBA" id="ARBA00023136"/>
    </source>
</evidence>
<evidence type="ECO:0000256" key="7">
    <source>
        <dbReference type="ARBA" id="ARBA00023303"/>
    </source>
</evidence>
<sequence>VRLANERNVIARDDVGGMVHGIAIAALVCDAVAVAAFTIRCLERHIWMATLVNVIFSLAAAVCHLVGGITFITQHPLGPNQTYDVRLYCVFISAGFSMITTMLLQHDWRAIHNFRHCGSGLTDKQRVLFLIIIMFFSWLVVGGLLFALLERWDIVTALYFSLITVSSIGFGDYTVTRNLSRALLFPYGIIGIILFGATINAIHTVVMETIETAIQAKVGRFYKKRQEYRERVKTDLRRRLFHCNVLHHQPKGIQEADAHPIHYNVHHRSRWSRIIVGITSSPQPLGHESSSSLTKEKTEGRHRGSHDPSPKKSNRHGKPVSLEEHMQRVTRQRRIDSIIQFTFALSSWLIFWLIGAVIFSALLDITYYEAFYFCFVAFTTIGYGEITPHSDTSKIVFIFFILIGIAAITYFVSTTTGIWRVIVKHHMKRVRLRRRLRVYYGSRFNYWRRMGHVLYAKESWWRWGLKLLGVYIPRSGNDISADHSEPKDITTASTGNESPPKDVDSKADTVAPYSHHARRPDPLTDPLVAFALRDHLEDLREAVHNFDTMAALLVNALRLAVAQQDPTLDNTIHPLHSGETAEQLPKSASDLPSVRALPKHPTESAFSTTGGSKNLHRDNKAHPNLKTILQALANPLVAPANFKYHEDSLLHPRMISILNKVPELKHHSTNPEVHLAELKSYYASFTRIIGITKDILNRMGK</sequence>
<evidence type="ECO:0000256" key="8">
    <source>
        <dbReference type="SAM" id="MobiDB-lite"/>
    </source>
</evidence>
<feature type="non-terminal residue" evidence="11">
    <location>
        <position position="1"/>
    </location>
</feature>
<name>A0A9W8AJ93_9FUNG</name>
<dbReference type="InterPro" id="IPR013099">
    <property type="entry name" value="K_chnl_dom"/>
</dbReference>
<evidence type="ECO:0000313" key="12">
    <source>
        <dbReference type="Proteomes" id="UP001150925"/>
    </source>
</evidence>
<proteinExistence type="predicted"/>
<evidence type="ECO:0000256" key="1">
    <source>
        <dbReference type="ARBA" id="ARBA00004141"/>
    </source>
</evidence>
<keyword evidence="3 9" id="KW-0812">Transmembrane</keyword>
<dbReference type="Proteomes" id="UP001150925">
    <property type="component" value="Unassembled WGS sequence"/>
</dbReference>
<feature type="domain" description="Potassium channel" evidence="10">
    <location>
        <begin position="348"/>
        <end position="415"/>
    </location>
</feature>
<keyword evidence="7 11" id="KW-0407">Ion channel</keyword>
<feature type="transmembrane region" description="Helical" evidence="9">
    <location>
        <begin position="182"/>
        <end position="202"/>
    </location>
</feature>
<keyword evidence="2" id="KW-0813">Transport</keyword>
<dbReference type="GO" id="GO:0015271">
    <property type="term" value="F:outward rectifier potassium channel activity"/>
    <property type="evidence" value="ECO:0007669"/>
    <property type="project" value="TreeGrafter"/>
</dbReference>
<dbReference type="PANTHER" id="PTHR11003">
    <property type="entry name" value="POTASSIUM CHANNEL, SUBFAMILY K"/>
    <property type="match status" value="1"/>
</dbReference>
<feature type="transmembrane region" description="Helical" evidence="9">
    <location>
        <begin position="85"/>
        <end position="106"/>
    </location>
</feature>
<dbReference type="AlphaFoldDB" id="A0A9W8AJ93"/>
<evidence type="ECO:0000256" key="3">
    <source>
        <dbReference type="ARBA" id="ARBA00022692"/>
    </source>
</evidence>
<dbReference type="OrthoDB" id="297496at2759"/>
<feature type="transmembrane region" description="Helical" evidence="9">
    <location>
        <begin position="127"/>
        <end position="148"/>
    </location>
</feature>
<feature type="transmembrane region" description="Helical" evidence="9">
    <location>
        <begin position="154"/>
        <end position="175"/>
    </location>
</feature>
<dbReference type="GO" id="GO:0030322">
    <property type="term" value="P:stabilization of membrane potential"/>
    <property type="evidence" value="ECO:0007669"/>
    <property type="project" value="TreeGrafter"/>
</dbReference>
<feature type="transmembrane region" description="Helical" evidence="9">
    <location>
        <begin position="366"/>
        <end position="383"/>
    </location>
</feature>
<evidence type="ECO:0000259" key="10">
    <source>
        <dbReference type="Pfam" id="PF07885"/>
    </source>
</evidence>
<feature type="transmembrane region" description="Helical" evidence="9">
    <location>
        <begin position="338"/>
        <end position="359"/>
    </location>
</feature>
<feature type="region of interest" description="Disordered" evidence="8">
    <location>
        <begin position="482"/>
        <end position="519"/>
    </location>
</feature>
<feature type="non-terminal residue" evidence="11">
    <location>
        <position position="701"/>
    </location>
</feature>
<reference evidence="11" key="1">
    <citation type="submission" date="2022-07" db="EMBL/GenBank/DDBJ databases">
        <title>Phylogenomic reconstructions and comparative analyses of Kickxellomycotina fungi.</title>
        <authorList>
            <person name="Reynolds N.K."/>
            <person name="Stajich J.E."/>
            <person name="Barry K."/>
            <person name="Grigoriev I.V."/>
            <person name="Crous P."/>
            <person name="Smith M.E."/>
        </authorList>
    </citation>
    <scope>NUCLEOTIDE SEQUENCE</scope>
    <source>
        <strain evidence="11">RSA 1196</strain>
    </source>
</reference>
<evidence type="ECO:0000256" key="2">
    <source>
        <dbReference type="ARBA" id="ARBA00022448"/>
    </source>
</evidence>
<organism evidence="11 12">
    <name type="scientific">Dispira parvispora</name>
    <dbReference type="NCBI Taxonomy" id="1520584"/>
    <lineage>
        <taxon>Eukaryota</taxon>
        <taxon>Fungi</taxon>
        <taxon>Fungi incertae sedis</taxon>
        <taxon>Zoopagomycota</taxon>
        <taxon>Kickxellomycotina</taxon>
        <taxon>Dimargaritomycetes</taxon>
        <taxon>Dimargaritales</taxon>
        <taxon>Dimargaritaceae</taxon>
        <taxon>Dispira</taxon>
    </lineage>
</organism>
<keyword evidence="4 9" id="KW-1133">Transmembrane helix</keyword>
<dbReference type="EMBL" id="JANBPY010002909">
    <property type="protein sequence ID" value="KAJ1953323.1"/>
    <property type="molecule type" value="Genomic_DNA"/>
</dbReference>
<feature type="compositionally biased region" description="Basic and acidic residues" evidence="8">
    <location>
        <begin position="294"/>
        <end position="310"/>
    </location>
</feature>
<dbReference type="Gene3D" id="1.10.287.70">
    <property type="match status" value="2"/>
</dbReference>
<keyword evidence="6 9" id="KW-0472">Membrane</keyword>
<keyword evidence="12" id="KW-1185">Reference proteome</keyword>